<keyword evidence="3" id="KW-1185">Reference proteome</keyword>
<feature type="region of interest" description="Disordered" evidence="1">
    <location>
        <begin position="91"/>
        <end position="110"/>
    </location>
</feature>
<name>A0A195CYA3_9HYME</name>
<feature type="compositionally biased region" description="Basic and acidic residues" evidence="1">
    <location>
        <begin position="91"/>
        <end position="105"/>
    </location>
</feature>
<accession>A0A195CYA3</accession>
<sequence>MRSSYGFLALQSEGASRDMRRRLSFLTLLHVSREARISRRGEFLNEDQVLRATRCLEARSRTHYMTTNEIQRNYSQGCLPRKTLVNVTRSGERTNVSDREHKIDDESVPLYPPRTVLHSLEISLVKQEEKQQT</sequence>
<reference evidence="2 3" key="1">
    <citation type="submission" date="2016-03" db="EMBL/GenBank/DDBJ databases">
        <title>Cyphomyrmex costatus WGS genome.</title>
        <authorList>
            <person name="Nygaard S."/>
            <person name="Hu H."/>
            <person name="Boomsma J."/>
            <person name="Zhang G."/>
        </authorList>
    </citation>
    <scope>NUCLEOTIDE SEQUENCE [LARGE SCALE GENOMIC DNA]</scope>
    <source>
        <strain evidence="2">MS0001</strain>
        <tissue evidence="2">Whole body</tissue>
    </source>
</reference>
<evidence type="ECO:0000313" key="2">
    <source>
        <dbReference type="EMBL" id="KYN05633.1"/>
    </source>
</evidence>
<evidence type="ECO:0000256" key="1">
    <source>
        <dbReference type="SAM" id="MobiDB-lite"/>
    </source>
</evidence>
<evidence type="ECO:0000313" key="3">
    <source>
        <dbReference type="Proteomes" id="UP000078542"/>
    </source>
</evidence>
<proteinExistence type="predicted"/>
<gene>
    <name evidence="2" type="ORF">ALC62_03426</name>
</gene>
<protein>
    <submittedName>
        <fullName evidence="2">Uncharacterized protein</fullName>
    </submittedName>
</protein>
<organism evidence="2 3">
    <name type="scientific">Cyphomyrmex costatus</name>
    <dbReference type="NCBI Taxonomy" id="456900"/>
    <lineage>
        <taxon>Eukaryota</taxon>
        <taxon>Metazoa</taxon>
        <taxon>Ecdysozoa</taxon>
        <taxon>Arthropoda</taxon>
        <taxon>Hexapoda</taxon>
        <taxon>Insecta</taxon>
        <taxon>Pterygota</taxon>
        <taxon>Neoptera</taxon>
        <taxon>Endopterygota</taxon>
        <taxon>Hymenoptera</taxon>
        <taxon>Apocrita</taxon>
        <taxon>Aculeata</taxon>
        <taxon>Formicoidea</taxon>
        <taxon>Formicidae</taxon>
        <taxon>Myrmicinae</taxon>
        <taxon>Cyphomyrmex</taxon>
    </lineage>
</organism>
<dbReference type="Proteomes" id="UP000078542">
    <property type="component" value="Unassembled WGS sequence"/>
</dbReference>
<dbReference type="EMBL" id="KQ977115">
    <property type="protein sequence ID" value="KYN05633.1"/>
    <property type="molecule type" value="Genomic_DNA"/>
</dbReference>
<dbReference type="AlphaFoldDB" id="A0A195CYA3"/>